<dbReference type="Gene3D" id="3.30.70.3250">
    <property type="entry name" value="Ribonuclease P, Pop5 subunit"/>
    <property type="match status" value="1"/>
</dbReference>
<evidence type="ECO:0000256" key="11">
    <source>
        <dbReference type="ARBA" id="ARBA00023269"/>
    </source>
</evidence>
<dbReference type="InterPro" id="IPR007125">
    <property type="entry name" value="H2A/H2B/H3"/>
</dbReference>
<dbReference type="GO" id="GO:0046982">
    <property type="term" value="F:protein heterodimerization activity"/>
    <property type="evidence" value="ECO:0007669"/>
    <property type="project" value="InterPro"/>
</dbReference>
<sequence length="153" mass="17235">RTGLLAVKRCHHTIVLTSLSFVKRIQHLDCILRTIHMSGTIRGCLKALRIHHNKEIIKCRQQLDSQSCQSVNSLRAGLQFPVGRIHRLLCKGNFAERVCAGAPVYLAAVLEYLAAEVLELATSAISNNKKTRIIPRHLQLAIRNNKELYVRHG</sequence>
<dbReference type="EMBL" id="CAJPIZ010006870">
    <property type="protein sequence ID" value="CAG2109894.1"/>
    <property type="molecule type" value="Genomic_DNA"/>
</dbReference>
<dbReference type="PRINTS" id="PR00620">
    <property type="entry name" value="HISTONEH2A"/>
</dbReference>
<dbReference type="Pfam" id="PF00125">
    <property type="entry name" value="Histone"/>
    <property type="match status" value="1"/>
</dbReference>
<dbReference type="GO" id="GO:0030677">
    <property type="term" value="C:ribonuclease P complex"/>
    <property type="evidence" value="ECO:0007669"/>
    <property type="project" value="InterPro"/>
</dbReference>
<gene>
    <name evidence="14" type="ORF">OSB1V03_LOCUS9881</name>
</gene>
<reference evidence="14" key="1">
    <citation type="submission" date="2020-11" db="EMBL/GenBank/DDBJ databases">
        <authorList>
            <person name="Tran Van P."/>
        </authorList>
    </citation>
    <scope>NUCLEOTIDE SEQUENCE</scope>
</reference>
<feature type="domain" description="Core Histone H2A/H2B/H3" evidence="13">
    <location>
        <begin position="63"/>
        <end position="143"/>
    </location>
</feature>
<dbReference type="GO" id="GO:0005634">
    <property type="term" value="C:nucleus"/>
    <property type="evidence" value="ECO:0007669"/>
    <property type="project" value="UniProtKB-SubCell"/>
</dbReference>
<name>A0A7R9Q2X0_9ACAR</name>
<dbReference type="Gene3D" id="1.10.20.10">
    <property type="entry name" value="Histone, subunit A"/>
    <property type="match status" value="1"/>
</dbReference>
<proteinExistence type="inferred from homology"/>
<keyword evidence="11 12" id="KW-0544">Nucleosome core</keyword>
<dbReference type="FunFam" id="1.10.20.10:FF:000103">
    <property type="entry name" value="Histone H2A type 1"/>
    <property type="match status" value="1"/>
</dbReference>
<dbReference type="Proteomes" id="UP000759131">
    <property type="component" value="Unassembled WGS sequence"/>
</dbReference>
<comment type="subcellular location">
    <subcellularLocation>
        <location evidence="3">Chromosome</location>
    </subcellularLocation>
    <subcellularLocation>
        <location evidence="2 12">Nucleus</location>
    </subcellularLocation>
</comment>
<keyword evidence="9 12" id="KW-0238">DNA-binding</keyword>
<dbReference type="InterPro" id="IPR038085">
    <property type="entry name" value="Rnp2-like_sf"/>
</dbReference>
<keyword evidence="7" id="KW-1017">Isopeptide bond</keyword>
<evidence type="ECO:0000256" key="9">
    <source>
        <dbReference type="ARBA" id="ARBA00023125"/>
    </source>
</evidence>
<comment type="similarity">
    <text evidence="4 12">Belongs to the histone H2A family.</text>
</comment>
<evidence type="ECO:0000259" key="13">
    <source>
        <dbReference type="Pfam" id="PF00125"/>
    </source>
</evidence>
<dbReference type="PROSITE" id="PS00046">
    <property type="entry name" value="HISTONE_H2A"/>
    <property type="match status" value="1"/>
</dbReference>
<evidence type="ECO:0000256" key="2">
    <source>
        <dbReference type="ARBA" id="ARBA00004123"/>
    </source>
</evidence>
<evidence type="ECO:0000256" key="12">
    <source>
        <dbReference type="RuleBase" id="RU003767"/>
    </source>
</evidence>
<dbReference type="InterPro" id="IPR009072">
    <property type="entry name" value="Histone-fold"/>
</dbReference>
<evidence type="ECO:0000256" key="8">
    <source>
        <dbReference type="ARBA" id="ARBA00022694"/>
    </source>
</evidence>
<evidence type="ECO:0000256" key="3">
    <source>
        <dbReference type="ARBA" id="ARBA00004286"/>
    </source>
</evidence>
<dbReference type="InterPro" id="IPR032458">
    <property type="entry name" value="Histone_H2A_CS"/>
</dbReference>
<keyword evidence="8" id="KW-0819">tRNA processing</keyword>
<dbReference type="InterPro" id="IPR002119">
    <property type="entry name" value="Histone_H2A"/>
</dbReference>
<protein>
    <recommendedName>
        <fullName evidence="12">Histone H2A</fullName>
    </recommendedName>
</protein>
<dbReference type="GO" id="GO:0001682">
    <property type="term" value="P:tRNA 5'-leader removal"/>
    <property type="evidence" value="ECO:0007669"/>
    <property type="project" value="InterPro"/>
</dbReference>
<dbReference type="OrthoDB" id="277888at2759"/>
<dbReference type="EMBL" id="OC861445">
    <property type="protein sequence ID" value="CAD7629464.1"/>
    <property type="molecule type" value="Genomic_DNA"/>
</dbReference>
<evidence type="ECO:0000313" key="14">
    <source>
        <dbReference type="EMBL" id="CAD7629464.1"/>
    </source>
</evidence>
<dbReference type="SMART" id="SM00414">
    <property type="entry name" value="H2A"/>
    <property type="match status" value="1"/>
</dbReference>
<keyword evidence="15" id="KW-1185">Reference proteome</keyword>
<keyword evidence="10 12" id="KW-0539">Nucleus</keyword>
<dbReference type="GO" id="GO:0000786">
    <property type="term" value="C:nucleosome"/>
    <property type="evidence" value="ECO:0007669"/>
    <property type="project" value="UniProtKB-KW"/>
</dbReference>
<feature type="non-terminal residue" evidence="14">
    <location>
        <position position="1"/>
    </location>
</feature>
<dbReference type="Pfam" id="PF01900">
    <property type="entry name" value="RNase_P_Rpp14"/>
    <property type="match status" value="1"/>
</dbReference>
<evidence type="ECO:0000256" key="10">
    <source>
        <dbReference type="ARBA" id="ARBA00023242"/>
    </source>
</evidence>
<dbReference type="SUPFAM" id="SSF47113">
    <property type="entry name" value="Histone-fold"/>
    <property type="match status" value="1"/>
</dbReference>
<dbReference type="PANTHER" id="PTHR23430">
    <property type="entry name" value="HISTONE H2A"/>
    <property type="match status" value="1"/>
</dbReference>
<comment type="similarity">
    <text evidence="5">Belongs to the eukaryotic/archaeal RNase P protein component 2 family.</text>
</comment>
<keyword evidence="6 12" id="KW-0158">Chromosome</keyword>
<evidence type="ECO:0000313" key="15">
    <source>
        <dbReference type="Proteomes" id="UP000759131"/>
    </source>
</evidence>
<dbReference type="GO" id="GO:0003677">
    <property type="term" value="F:DNA binding"/>
    <property type="evidence" value="ECO:0007669"/>
    <property type="project" value="UniProtKB-KW"/>
</dbReference>
<dbReference type="InterPro" id="IPR002759">
    <property type="entry name" value="Pop5/Rpp14/Rnp2-like"/>
</dbReference>
<accession>A0A7R9Q2X0</accession>
<comment type="function">
    <text evidence="1">Core component of nucleosome. Nucleosomes wrap and compact DNA into chromatin, limiting DNA accessibility to the cellular machineries which require DNA as a template. Histones thereby play a central role in transcription regulation, DNA repair, DNA replication and chromosomal stability. DNA accessibility is regulated via a complex set of post-translational modifications of histones, also called histone code, and nucleosome remodeling.</text>
</comment>
<evidence type="ECO:0000256" key="1">
    <source>
        <dbReference type="ARBA" id="ARBA00002001"/>
    </source>
</evidence>
<evidence type="ECO:0000256" key="7">
    <source>
        <dbReference type="ARBA" id="ARBA00022499"/>
    </source>
</evidence>
<evidence type="ECO:0000256" key="6">
    <source>
        <dbReference type="ARBA" id="ARBA00022454"/>
    </source>
</evidence>
<dbReference type="CDD" id="cd00074">
    <property type="entry name" value="HFD_H2A"/>
    <property type="match status" value="1"/>
</dbReference>
<dbReference type="GO" id="GO:0030527">
    <property type="term" value="F:structural constituent of chromatin"/>
    <property type="evidence" value="ECO:0007669"/>
    <property type="project" value="InterPro"/>
</dbReference>
<organism evidence="14">
    <name type="scientific">Medioppia subpectinata</name>
    <dbReference type="NCBI Taxonomy" id="1979941"/>
    <lineage>
        <taxon>Eukaryota</taxon>
        <taxon>Metazoa</taxon>
        <taxon>Ecdysozoa</taxon>
        <taxon>Arthropoda</taxon>
        <taxon>Chelicerata</taxon>
        <taxon>Arachnida</taxon>
        <taxon>Acari</taxon>
        <taxon>Acariformes</taxon>
        <taxon>Sarcoptiformes</taxon>
        <taxon>Oribatida</taxon>
        <taxon>Brachypylina</taxon>
        <taxon>Oppioidea</taxon>
        <taxon>Oppiidae</taxon>
        <taxon>Medioppia</taxon>
    </lineage>
</organism>
<dbReference type="SUPFAM" id="SSF160350">
    <property type="entry name" value="Rnp2-like"/>
    <property type="match status" value="1"/>
</dbReference>
<evidence type="ECO:0000256" key="5">
    <source>
        <dbReference type="ARBA" id="ARBA00010800"/>
    </source>
</evidence>
<comment type="subunit">
    <text evidence="12">The nucleosome is a histone octamer containing two molecules each of H2A, H2B, H3 and H4 assembled in one H3-H4 heterotetramer and two H2A-H2B heterodimers. The octamer wraps approximately 147 bp of DNA.</text>
</comment>
<dbReference type="AlphaFoldDB" id="A0A7R9Q2X0"/>
<evidence type="ECO:0000256" key="4">
    <source>
        <dbReference type="ARBA" id="ARBA00010691"/>
    </source>
</evidence>